<dbReference type="InterPro" id="IPR033458">
    <property type="entry name" value="DUF5134"/>
</dbReference>
<dbReference type="AlphaFoldDB" id="A0A2G5PFN8"/>
<accession>A0A2G5PFN8</accession>
<dbReference type="Proteomes" id="UP000230551">
    <property type="component" value="Unassembled WGS sequence"/>
</dbReference>
<evidence type="ECO:0000256" key="1">
    <source>
        <dbReference type="SAM" id="Phobius"/>
    </source>
</evidence>
<feature type="transmembrane region" description="Helical" evidence="1">
    <location>
        <begin position="6"/>
        <end position="27"/>
    </location>
</feature>
<keyword evidence="3" id="KW-1185">Reference proteome</keyword>
<dbReference type="Pfam" id="PF17197">
    <property type="entry name" value="DUF5134"/>
    <property type="match status" value="1"/>
</dbReference>
<gene>
    <name evidence="2" type="ORF">CQY22_002390</name>
</gene>
<name>A0A2G5PFN8_9MYCO</name>
<keyword evidence="1" id="KW-0812">Transmembrane</keyword>
<protein>
    <submittedName>
        <fullName evidence="2">DUF5134 domain-containing protein</fullName>
    </submittedName>
</protein>
<evidence type="ECO:0000313" key="2">
    <source>
        <dbReference type="EMBL" id="PIB77125.1"/>
    </source>
</evidence>
<feature type="transmembrane region" description="Helical" evidence="1">
    <location>
        <begin position="63"/>
        <end position="82"/>
    </location>
</feature>
<dbReference type="STRING" id="85968.GCA_900073015_01930"/>
<organism evidence="2 3">
    <name type="scientific">Mycolicibacterium brumae</name>
    <dbReference type="NCBI Taxonomy" id="85968"/>
    <lineage>
        <taxon>Bacteria</taxon>
        <taxon>Bacillati</taxon>
        <taxon>Actinomycetota</taxon>
        <taxon>Actinomycetes</taxon>
        <taxon>Mycobacteriales</taxon>
        <taxon>Mycobacteriaceae</taxon>
        <taxon>Mycolicibacterium</taxon>
    </lineage>
</organism>
<feature type="transmembrane region" description="Helical" evidence="1">
    <location>
        <begin position="151"/>
        <end position="170"/>
    </location>
</feature>
<reference evidence="2 3" key="1">
    <citation type="journal article" date="2017" name="Infect. Genet. Evol.">
        <title>The new phylogeny of the genus Mycobacterium: The old and the news.</title>
        <authorList>
            <person name="Tortoli E."/>
            <person name="Fedrizzi T."/>
            <person name="Meehan C.J."/>
            <person name="Trovato A."/>
            <person name="Grottola A."/>
            <person name="Giacobazzi E."/>
            <person name="Serpini G.F."/>
            <person name="Tagliazucchi S."/>
            <person name="Fabio A."/>
            <person name="Bettua C."/>
            <person name="Bertorelli R."/>
            <person name="Frascaro F."/>
            <person name="De Sanctis V."/>
            <person name="Pecorari M."/>
            <person name="Jousson O."/>
            <person name="Segata N."/>
            <person name="Cirillo D.M."/>
        </authorList>
    </citation>
    <scope>NUCLEOTIDE SEQUENCE [LARGE SCALE GENOMIC DNA]</scope>
    <source>
        <strain evidence="2 3">CIP1034565</strain>
    </source>
</reference>
<keyword evidence="1" id="KW-0472">Membrane</keyword>
<evidence type="ECO:0000313" key="3">
    <source>
        <dbReference type="Proteomes" id="UP000230551"/>
    </source>
</evidence>
<dbReference type="EMBL" id="PDCN02000002">
    <property type="protein sequence ID" value="PIB77125.1"/>
    <property type="molecule type" value="Genomic_DNA"/>
</dbReference>
<proteinExistence type="predicted"/>
<dbReference type="OrthoDB" id="4734452at2"/>
<comment type="caution">
    <text evidence="2">The sequence shown here is derived from an EMBL/GenBank/DDBJ whole genome shotgun (WGS) entry which is preliminary data.</text>
</comment>
<keyword evidence="1" id="KW-1133">Transmembrane helix</keyword>
<feature type="transmembrane region" description="Helical" evidence="1">
    <location>
        <begin position="94"/>
        <end position="112"/>
    </location>
</feature>
<sequence length="204" mass="21570">MIDELWLRWLVTAMFLISSAECVHQLATGRNRWADRVSLMLHALMGVAMTVMAWPAGAGLPTTGPMLVFAAAAAWFLIRTLADRGHRARNAYHGVMMLAMAWMYAVMGGGLAPTPADGGTSAIGHAAHHGPAAAATGAQHGDPPLITGLDWAFAVGFAVAALWWFARPALRRSAGVGASWRVGANDICQAMMAAGMAVMFKVML</sequence>